<protein>
    <submittedName>
        <fullName evidence="1">Uncharacterized protein</fullName>
    </submittedName>
</protein>
<evidence type="ECO:0000313" key="1">
    <source>
        <dbReference type="EMBL" id="OAB33782.1"/>
    </source>
</evidence>
<dbReference type="STRING" id="494026.PGLA_22895"/>
<dbReference type="OrthoDB" id="2552476at2"/>
<evidence type="ECO:0000313" key="2">
    <source>
        <dbReference type="Proteomes" id="UP000076967"/>
    </source>
</evidence>
<dbReference type="Gene3D" id="3.40.50.300">
    <property type="entry name" value="P-loop containing nucleotide triphosphate hydrolases"/>
    <property type="match status" value="1"/>
</dbReference>
<proteinExistence type="predicted"/>
<dbReference type="AlphaFoldDB" id="A0A168D0Z4"/>
<keyword evidence="2" id="KW-1185">Reference proteome</keyword>
<dbReference type="RefSeq" id="WP_068537465.1">
    <property type="nucleotide sequence ID" value="NZ_LVJH01000070.1"/>
</dbReference>
<organism evidence="1 2">
    <name type="scientific">Paenibacillus glacialis</name>
    <dbReference type="NCBI Taxonomy" id="494026"/>
    <lineage>
        <taxon>Bacteria</taxon>
        <taxon>Bacillati</taxon>
        <taxon>Bacillota</taxon>
        <taxon>Bacilli</taxon>
        <taxon>Bacillales</taxon>
        <taxon>Paenibacillaceae</taxon>
        <taxon>Paenibacillus</taxon>
    </lineage>
</organism>
<accession>A0A168D0Z4</accession>
<comment type="caution">
    <text evidence="1">The sequence shown here is derived from an EMBL/GenBank/DDBJ whole genome shotgun (WGS) entry which is preliminary data.</text>
</comment>
<gene>
    <name evidence="1" type="ORF">PGLA_22895</name>
</gene>
<dbReference type="EMBL" id="LVJH01000070">
    <property type="protein sequence ID" value="OAB33782.1"/>
    <property type="molecule type" value="Genomic_DNA"/>
</dbReference>
<sequence length="343" mass="39310">MQTCSLSHGAMEVLVTGDYINIKDMVSFFHPLFTVSNQYSGKNELLCTIKLITCCENIFTSISATYKSENKENVILYPSKRPDHHVEAFRVISEEVDENPVLYTNDYLIVCNPQSKTVELYYIEGRHIHQLLRVIIRDMFLRGWEQKGGLLLHASAVCKYESAIIFVGPKGSGKTNAQLECVNKDWSFLSFDRIMLQVDCGGEIQCLGWPTYFNLDFPTIDRFCNIFKDYRRYRTIRPDKDEKISLQAKDVDHLSFLRRGHLEQICFPHYGSIRQEAFGKAEAIKLVLNEIFPSAGSSWHGFVPLSIDAYHQSSNRLKQILDDEYIYLDGCLLKGSESKNAGI</sequence>
<dbReference type="InterPro" id="IPR027417">
    <property type="entry name" value="P-loop_NTPase"/>
</dbReference>
<dbReference type="Proteomes" id="UP000076967">
    <property type="component" value="Unassembled WGS sequence"/>
</dbReference>
<dbReference type="SUPFAM" id="SSF53795">
    <property type="entry name" value="PEP carboxykinase-like"/>
    <property type="match status" value="1"/>
</dbReference>
<name>A0A168D0Z4_9BACL</name>
<reference evidence="1 2" key="1">
    <citation type="submission" date="2016-03" db="EMBL/GenBank/DDBJ databases">
        <title>Draft genome sequence of Paenibacillus glacialis DSM 22343.</title>
        <authorList>
            <person name="Shin S.-K."/>
            <person name="Yi H."/>
        </authorList>
    </citation>
    <scope>NUCLEOTIDE SEQUENCE [LARGE SCALE GENOMIC DNA]</scope>
    <source>
        <strain evidence="1 2">DSM 22343</strain>
    </source>
</reference>